<proteinExistence type="predicted"/>
<comment type="caution">
    <text evidence="1">The sequence shown here is derived from an EMBL/GenBank/DDBJ whole genome shotgun (WGS) entry which is preliminary data.</text>
</comment>
<organism evidence="1 3">
    <name type="scientific">Durusdinium trenchii</name>
    <dbReference type="NCBI Taxonomy" id="1381693"/>
    <lineage>
        <taxon>Eukaryota</taxon>
        <taxon>Sar</taxon>
        <taxon>Alveolata</taxon>
        <taxon>Dinophyceae</taxon>
        <taxon>Suessiales</taxon>
        <taxon>Symbiodiniaceae</taxon>
        <taxon>Durusdinium</taxon>
    </lineage>
</organism>
<dbReference type="InterPro" id="IPR024185">
    <property type="entry name" value="FTHF_cligase-like_sf"/>
</dbReference>
<dbReference type="Pfam" id="PF01812">
    <property type="entry name" value="5-FTHF_cyc-lig"/>
    <property type="match status" value="1"/>
</dbReference>
<keyword evidence="3" id="KW-1185">Reference proteome</keyword>
<dbReference type="NCBIfam" id="TIGR02727">
    <property type="entry name" value="MTHFS_bact"/>
    <property type="match status" value="1"/>
</dbReference>
<evidence type="ECO:0000313" key="3">
    <source>
        <dbReference type="Proteomes" id="UP001642464"/>
    </source>
</evidence>
<dbReference type="Gene3D" id="3.40.50.10420">
    <property type="entry name" value="NagB/RpiA/CoA transferase-like"/>
    <property type="match status" value="1"/>
</dbReference>
<gene>
    <name evidence="1" type="ORF">SCF082_LOCUS23050</name>
    <name evidence="2" type="ORF">SCF082_LOCUS24162</name>
</gene>
<dbReference type="EMBL" id="CAXAMM010016668">
    <property type="protein sequence ID" value="CAK9039404.1"/>
    <property type="molecule type" value="Genomic_DNA"/>
</dbReference>
<evidence type="ECO:0000313" key="2">
    <source>
        <dbReference type="EMBL" id="CAK9041918.1"/>
    </source>
</evidence>
<dbReference type="PANTHER" id="PTHR36303:SF1">
    <property type="entry name" value="2',3'-CYCLIC-NUCLEOTIDE 2'-PHOSPHODIESTERASE"/>
    <property type="match status" value="1"/>
</dbReference>
<accession>A0ABP0LJN4</accession>
<dbReference type="Pfam" id="PF13277">
    <property type="entry name" value="YmdB"/>
    <property type="match status" value="1"/>
</dbReference>
<dbReference type="Gene3D" id="3.60.21.10">
    <property type="match status" value="1"/>
</dbReference>
<reference evidence="1 3" key="1">
    <citation type="submission" date="2024-02" db="EMBL/GenBank/DDBJ databases">
        <authorList>
            <person name="Chen Y."/>
            <person name="Shah S."/>
            <person name="Dougan E. K."/>
            <person name="Thang M."/>
            <person name="Chan C."/>
        </authorList>
    </citation>
    <scope>NUCLEOTIDE SEQUENCE [LARGE SCALE GENOMIC DNA]</scope>
</reference>
<dbReference type="SUPFAM" id="SSF100950">
    <property type="entry name" value="NagB/RpiA/CoA transferase-like"/>
    <property type="match status" value="1"/>
</dbReference>
<sequence length="456" mass="49175">MKAERRAAAKARPDAAVHAARNFFASVPIPDGGVISLYYPIKDELDTEPLAARLFEQEMQVALPVVAAKNEPLVFRRYAPGDALVDGVYGELTPDEHAAILSPAIIVTPLLAFNRQGGRLGYGGGYYDRTLAKHRADGSVIAVGYAYGAQEVDALPLSPVDQPLDWVLTSRASLNRRHNGKRGETVRIAVFGDIVGRSGRTAVVERLPRLRRDLALDFIVVNAENAAGGFGVTPRICEELFDAGADVLTTGNHAYDQRDDIAIFDREPRLLRPANFPPSNPGKGSAMFQDAEGRNVLVIHVQGQRGMFPIDDPCAAIDRELAGVKLGREADAVIVDFHAEATSEKYSMGHHLDGRASLVVGTHTHVPTADDQILQHGTAYITDLGMCGDYDSVIGMEKSEPLHRFVTKMPGGRFTPAAGAATICGIVIETNPKTGLAQSVSALRTGGRLREIRPDF</sequence>
<dbReference type="InterPro" id="IPR005235">
    <property type="entry name" value="YmdB-like"/>
</dbReference>
<protein>
    <submittedName>
        <fullName evidence="1">2</fullName>
    </submittedName>
</protein>
<dbReference type="InterPro" id="IPR002698">
    <property type="entry name" value="FTHF_cligase"/>
</dbReference>
<dbReference type="PANTHER" id="PTHR36303">
    <property type="entry name" value="2',3'-CYCLIC-NUCLEOTIDE 2'-PHOSPHODIESTERASE"/>
    <property type="match status" value="1"/>
</dbReference>
<dbReference type="Proteomes" id="UP001642464">
    <property type="component" value="Unassembled WGS sequence"/>
</dbReference>
<name>A0ABP0LJN4_9DINO</name>
<dbReference type="InterPro" id="IPR037171">
    <property type="entry name" value="NagB/RpiA_transferase-like"/>
</dbReference>
<dbReference type="InterPro" id="IPR029052">
    <property type="entry name" value="Metallo-depent_PP-like"/>
</dbReference>
<evidence type="ECO:0000313" key="1">
    <source>
        <dbReference type="EMBL" id="CAK9039404.1"/>
    </source>
</evidence>
<dbReference type="SUPFAM" id="SSF56300">
    <property type="entry name" value="Metallo-dependent phosphatases"/>
    <property type="match status" value="1"/>
</dbReference>
<dbReference type="EMBL" id="CAXAMM010017779">
    <property type="protein sequence ID" value="CAK9041918.1"/>
    <property type="molecule type" value="Genomic_DNA"/>
</dbReference>